<name>A0ABZ2M0B2_9BACT</name>
<keyword evidence="4" id="KW-1185">Reference proteome</keyword>
<sequence length="252" mass="25592">MSSSLALARHHVLALTAAGVLGLALGSGACSSDSDNNGGAGGPSKGDVSSAAYQENGRCPSSSTPKLPGTKSIGASCSSYRDCMPSCCSCSSSGSYAAAACIDGRCALKSETCDVSKKLDYCPSDPDPHPSPRDGGTSGGGGSTQCVDGTANYCYGTDFNWTGSQCCVSHVTQCVSGTANYCYGSDFKWTGKVCCITKSAICTAGTANYCYGTNRMWTGSQCCVSDVSQCVDGTANSCYGTGKYWTGSKCCI</sequence>
<feature type="chain" id="PRO_5047432196" evidence="2">
    <location>
        <begin position="30"/>
        <end position="252"/>
    </location>
</feature>
<feature type="region of interest" description="Disordered" evidence="1">
    <location>
        <begin position="36"/>
        <end position="70"/>
    </location>
</feature>
<protein>
    <submittedName>
        <fullName evidence="3">Uncharacterized protein</fullName>
    </submittedName>
</protein>
<dbReference type="EMBL" id="CP089984">
    <property type="protein sequence ID" value="WXB16000.1"/>
    <property type="molecule type" value="Genomic_DNA"/>
</dbReference>
<evidence type="ECO:0000313" key="3">
    <source>
        <dbReference type="EMBL" id="WXB16000.1"/>
    </source>
</evidence>
<evidence type="ECO:0000256" key="2">
    <source>
        <dbReference type="SAM" id="SignalP"/>
    </source>
</evidence>
<dbReference type="RefSeq" id="WP_394825630.1">
    <property type="nucleotide sequence ID" value="NZ_CP089984.1"/>
</dbReference>
<evidence type="ECO:0000313" key="4">
    <source>
        <dbReference type="Proteomes" id="UP001370348"/>
    </source>
</evidence>
<feature type="signal peptide" evidence="2">
    <location>
        <begin position="1"/>
        <end position="29"/>
    </location>
</feature>
<reference evidence="3 4" key="1">
    <citation type="submission" date="2021-12" db="EMBL/GenBank/DDBJ databases">
        <title>Discovery of the Pendulisporaceae a myxobacterial family with distinct sporulation behavior and unique specialized metabolism.</title>
        <authorList>
            <person name="Garcia R."/>
            <person name="Popoff A."/>
            <person name="Bader C.D."/>
            <person name="Loehr J."/>
            <person name="Walesch S."/>
            <person name="Walt C."/>
            <person name="Boldt J."/>
            <person name="Bunk B."/>
            <person name="Haeckl F.J.F.P.J."/>
            <person name="Gunesch A.P."/>
            <person name="Birkelbach J."/>
            <person name="Nuebel U."/>
            <person name="Pietschmann T."/>
            <person name="Bach T."/>
            <person name="Mueller R."/>
        </authorList>
    </citation>
    <scope>NUCLEOTIDE SEQUENCE [LARGE SCALE GENOMIC DNA]</scope>
    <source>
        <strain evidence="3 4">MSr11954</strain>
    </source>
</reference>
<organism evidence="3 4">
    <name type="scientific">Pendulispora albinea</name>
    <dbReference type="NCBI Taxonomy" id="2741071"/>
    <lineage>
        <taxon>Bacteria</taxon>
        <taxon>Pseudomonadati</taxon>
        <taxon>Myxococcota</taxon>
        <taxon>Myxococcia</taxon>
        <taxon>Myxococcales</taxon>
        <taxon>Sorangiineae</taxon>
        <taxon>Pendulisporaceae</taxon>
        <taxon>Pendulispora</taxon>
    </lineage>
</organism>
<proteinExistence type="predicted"/>
<evidence type="ECO:0000256" key="1">
    <source>
        <dbReference type="SAM" id="MobiDB-lite"/>
    </source>
</evidence>
<gene>
    <name evidence="3" type="ORF">LZC94_01730</name>
</gene>
<accession>A0ABZ2M0B2</accession>
<keyword evidence="2" id="KW-0732">Signal</keyword>
<dbReference type="Proteomes" id="UP001370348">
    <property type="component" value="Chromosome"/>
</dbReference>